<dbReference type="EMBL" id="BAABHC010000014">
    <property type="protein sequence ID" value="GAA4433447.1"/>
    <property type="molecule type" value="Genomic_DNA"/>
</dbReference>
<dbReference type="InterPro" id="IPR050832">
    <property type="entry name" value="Bact_Acetyltransf"/>
</dbReference>
<evidence type="ECO:0000313" key="4">
    <source>
        <dbReference type="EMBL" id="GAA4433447.1"/>
    </source>
</evidence>
<comment type="caution">
    <text evidence="4">The sequence shown here is derived from an EMBL/GenBank/DDBJ whole genome shotgun (WGS) entry which is preliminary data.</text>
</comment>
<feature type="domain" description="N-acetyltransferase" evidence="3">
    <location>
        <begin position="1"/>
        <end position="142"/>
    </location>
</feature>
<evidence type="ECO:0000256" key="2">
    <source>
        <dbReference type="ARBA" id="ARBA00023315"/>
    </source>
</evidence>
<accession>A0ABP8LP53</accession>
<proteinExistence type="predicted"/>
<keyword evidence="2" id="KW-0012">Acyltransferase</keyword>
<evidence type="ECO:0000259" key="3">
    <source>
        <dbReference type="PROSITE" id="PS51186"/>
    </source>
</evidence>
<dbReference type="InterPro" id="IPR000182">
    <property type="entry name" value="GNAT_dom"/>
</dbReference>
<organism evidence="4 5">
    <name type="scientific">Pontibacter saemangeumensis</name>
    <dbReference type="NCBI Taxonomy" id="1084525"/>
    <lineage>
        <taxon>Bacteria</taxon>
        <taxon>Pseudomonadati</taxon>
        <taxon>Bacteroidota</taxon>
        <taxon>Cytophagia</taxon>
        <taxon>Cytophagales</taxon>
        <taxon>Hymenobacteraceae</taxon>
        <taxon>Pontibacter</taxon>
    </lineage>
</organism>
<keyword evidence="1" id="KW-0808">Transferase</keyword>
<reference evidence="5" key="1">
    <citation type="journal article" date="2019" name="Int. J. Syst. Evol. Microbiol.">
        <title>The Global Catalogue of Microorganisms (GCM) 10K type strain sequencing project: providing services to taxonomists for standard genome sequencing and annotation.</title>
        <authorList>
            <consortium name="The Broad Institute Genomics Platform"/>
            <consortium name="The Broad Institute Genome Sequencing Center for Infectious Disease"/>
            <person name="Wu L."/>
            <person name="Ma J."/>
        </authorList>
    </citation>
    <scope>NUCLEOTIDE SEQUENCE [LARGE SCALE GENOMIC DNA]</scope>
    <source>
        <strain evidence="5">JCM 17926</strain>
    </source>
</reference>
<keyword evidence="5" id="KW-1185">Reference proteome</keyword>
<protein>
    <recommendedName>
        <fullName evidence="3">N-acetyltransferase domain-containing protein</fullName>
    </recommendedName>
</protein>
<dbReference type="CDD" id="cd04301">
    <property type="entry name" value="NAT_SF"/>
    <property type="match status" value="1"/>
</dbReference>
<sequence>MIFRKAIEADIDGMFRVRMAVRENRLSDPAKVTHAICREMLQEKGAGWVCEAEGEVVGFAIVDLTQANIWALFVDPLFEKRGIGRKLHDLMVAWSFAAGQDGLWLSTGPGTRAEAFYRKAGWAATGVEENGEIRFELRRNAVKGH</sequence>
<dbReference type="PANTHER" id="PTHR43877">
    <property type="entry name" value="AMINOALKYLPHOSPHONATE N-ACETYLTRANSFERASE-RELATED-RELATED"/>
    <property type="match status" value="1"/>
</dbReference>
<evidence type="ECO:0000256" key="1">
    <source>
        <dbReference type="ARBA" id="ARBA00022679"/>
    </source>
</evidence>
<dbReference type="Proteomes" id="UP001500552">
    <property type="component" value="Unassembled WGS sequence"/>
</dbReference>
<dbReference type="Gene3D" id="3.40.630.30">
    <property type="match status" value="1"/>
</dbReference>
<gene>
    <name evidence="4" type="ORF">GCM10023188_22900</name>
</gene>
<name>A0ABP8LP53_9BACT</name>
<evidence type="ECO:0000313" key="5">
    <source>
        <dbReference type="Proteomes" id="UP001500552"/>
    </source>
</evidence>
<dbReference type="Pfam" id="PF00583">
    <property type="entry name" value="Acetyltransf_1"/>
    <property type="match status" value="1"/>
</dbReference>
<dbReference type="PANTHER" id="PTHR43877:SF2">
    <property type="entry name" value="AMINOALKYLPHOSPHONATE N-ACETYLTRANSFERASE-RELATED"/>
    <property type="match status" value="1"/>
</dbReference>
<dbReference type="RefSeq" id="WP_345159158.1">
    <property type="nucleotide sequence ID" value="NZ_BAABHC010000014.1"/>
</dbReference>
<dbReference type="InterPro" id="IPR016181">
    <property type="entry name" value="Acyl_CoA_acyltransferase"/>
</dbReference>
<dbReference type="PROSITE" id="PS51186">
    <property type="entry name" value="GNAT"/>
    <property type="match status" value="1"/>
</dbReference>
<dbReference type="SUPFAM" id="SSF55729">
    <property type="entry name" value="Acyl-CoA N-acyltransferases (Nat)"/>
    <property type="match status" value="1"/>
</dbReference>